<feature type="domain" description="Isochorismatase-like" evidence="3">
    <location>
        <begin position="18"/>
        <end position="168"/>
    </location>
</feature>
<protein>
    <recommendedName>
        <fullName evidence="2">Isochorismatase domain-containing protein 1</fullName>
    </recommendedName>
</protein>
<proteinExistence type="inferred from homology"/>
<name>A0A6M2DIM0_XENCH</name>
<dbReference type="PANTHER" id="PTHR14119:SF17">
    <property type="entry name" value="ISOCHORISMATASE DOMAIN-CONTAINING PROTEIN 1"/>
    <property type="match status" value="1"/>
</dbReference>
<dbReference type="EMBL" id="GIIL01001774">
    <property type="protein sequence ID" value="NOV45500.1"/>
    <property type="molecule type" value="Transcribed_RNA"/>
</dbReference>
<dbReference type="CDD" id="cd01012">
    <property type="entry name" value="YcaC_related"/>
    <property type="match status" value="1"/>
</dbReference>
<evidence type="ECO:0000313" key="4">
    <source>
        <dbReference type="EMBL" id="NOV45500.1"/>
    </source>
</evidence>
<accession>A0A6M2DIM0</accession>
<reference evidence="4" key="1">
    <citation type="submission" date="2020-03" db="EMBL/GenBank/DDBJ databases">
        <title>Transcriptomic Profiling of the Digestive Tract of the Rat Flea, Xenopsylla cheopis, Following Blood Feeding and Infection with Yersinia pestis.</title>
        <authorList>
            <person name="Bland D.M."/>
            <person name="Martens C.A."/>
            <person name="Virtaneva K."/>
            <person name="Kanakabandi K."/>
            <person name="Long D."/>
            <person name="Rosenke R."/>
            <person name="Saturday G.A."/>
            <person name="Hoyt F.H."/>
            <person name="Bruno D.P."/>
            <person name="Ribeiro J.M.C."/>
            <person name="Hinnebusch J."/>
        </authorList>
    </citation>
    <scope>NUCLEOTIDE SEQUENCE</scope>
</reference>
<dbReference type="SUPFAM" id="SSF52499">
    <property type="entry name" value="Isochorismatase-like hydrolases"/>
    <property type="match status" value="1"/>
</dbReference>
<organism evidence="4">
    <name type="scientific">Xenopsylla cheopis</name>
    <name type="common">Oriental rat flea</name>
    <name type="synonym">Pulex cheopis</name>
    <dbReference type="NCBI Taxonomy" id="163159"/>
    <lineage>
        <taxon>Eukaryota</taxon>
        <taxon>Metazoa</taxon>
        <taxon>Ecdysozoa</taxon>
        <taxon>Arthropoda</taxon>
        <taxon>Hexapoda</taxon>
        <taxon>Insecta</taxon>
        <taxon>Pterygota</taxon>
        <taxon>Neoptera</taxon>
        <taxon>Endopterygota</taxon>
        <taxon>Siphonaptera</taxon>
        <taxon>Pulicidae</taxon>
        <taxon>Xenopsyllinae</taxon>
        <taxon>Xenopsylla</taxon>
    </lineage>
</organism>
<dbReference type="Pfam" id="PF00857">
    <property type="entry name" value="Isochorismatase"/>
    <property type="match status" value="1"/>
</dbReference>
<evidence type="ECO:0000256" key="1">
    <source>
        <dbReference type="ARBA" id="ARBA00006336"/>
    </source>
</evidence>
<dbReference type="FunFam" id="3.40.50.850:FF:000001">
    <property type="entry name" value="Isochorismatase domain-containing protein 1"/>
    <property type="match status" value="1"/>
</dbReference>
<sequence length="203" mass="22392">MAKVAQRSFRGFLEPSKTVFILCDVQEKFRPVMKHFDQAIQTSNKLVKSAQALKIPLLCTEQNPAALGHTVSDIDTSHAAAIISKTTFSMLTPELKNKIDELGGSKIDSIVIFGLETHICVEQSVMDFTEQGYQVHVVADATISRSQEDRMLALERMRNMGAIITTSENVIFKLVKDASKPEFKSILGLVKVPSPETGLVSKI</sequence>
<dbReference type="PANTHER" id="PTHR14119">
    <property type="entry name" value="HYDROLASE"/>
    <property type="match status" value="1"/>
</dbReference>
<dbReference type="Gene3D" id="3.40.50.850">
    <property type="entry name" value="Isochorismatase-like"/>
    <property type="match status" value="1"/>
</dbReference>
<dbReference type="InterPro" id="IPR000868">
    <property type="entry name" value="Isochorismatase-like_dom"/>
</dbReference>
<comment type="similarity">
    <text evidence="1">Belongs to the isochorismatase family.</text>
</comment>
<dbReference type="AlphaFoldDB" id="A0A6M2DIM0"/>
<evidence type="ECO:0000259" key="3">
    <source>
        <dbReference type="Pfam" id="PF00857"/>
    </source>
</evidence>
<dbReference type="InterPro" id="IPR050993">
    <property type="entry name" value="Isochorismatase_domain"/>
</dbReference>
<dbReference type="InterPro" id="IPR036380">
    <property type="entry name" value="Isochorismatase-like_sf"/>
</dbReference>
<evidence type="ECO:0000256" key="2">
    <source>
        <dbReference type="ARBA" id="ARBA00040688"/>
    </source>
</evidence>